<dbReference type="EMBL" id="BNJK01000002">
    <property type="protein sequence ID" value="GHO99575.1"/>
    <property type="molecule type" value="Genomic_DNA"/>
</dbReference>
<organism evidence="1 2">
    <name type="scientific">Reticulibacter mediterranei</name>
    <dbReference type="NCBI Taxonomy" id="2778369"/>
    <lineage>
        <taxon>Bacteria</taxon>
        <taxon>Bacillati</taxon>
        <taxon>Chloroflexota</taxon>
        <taxon>Ktedonobacteria</taxon>
        <taxon>Ktedonobacterales</taxon>
        <taxon>Reticulibacteraceae</taxon>
        <taxon>Reticulibacter</taxon>
    </lineage>
</organism>
<dbReference type="Proteomes" id="UP000597444">
    <property type="component" value="Unassembled WGS sequence"/>
</dbReference>
<keyword evidence="2" id="KW-1185">Reference proteome</keyword>
<sequence length="56" mass="6593">MWPEPHTQLAYTFTPRRSRAMYRAYAEMRDTSLDYDAEKYHQMQSSVAHQPGKGAE</sequence>
<accession>A0A8J3IW33</accession>
<evidence type="ECO:0000313" key="2">
    <source>
        <dbReference type="Proteomes" id="UP000597444"/>
    </source>
</evidence>
<protein>
    <submittedName>
        <fullName evidence="1">Uncharacterized protein</fullName>
    </submittedName>
</protein>
<name>A0A8J3IW33_9CHLR</name>
<gene>
    <name evidence="1" type="ORF">KSF_096230</name>
</gene>
<dbReference type="RefSeq" id="WP_220210215.1">
    <property type="nucleotide sequence ID" value="NZ_BNJK01000002.1"/>
</dbReference>
<comment type="caution">
    <text evidence="1">The sequence shown here is derived from an EMBL/GenBank/DDBJ whole genome shotgun (WGS) entry which is preliminary data.</text>
</comment>
<proteinExistence type="predicted"/>
<dbReference type="AlphaFoldDB" id="A0A8J3IW33"/>
<evidence type="ECO:0000313" key="1">
    <source>
        <dbReference type="EMBL" id="GHO99575.1"/>
    </source>
</evidence>
<reference evidence="1" key="1">
    <citation type="submission" date="2020-10" db="EMBL/GenBank/DDBJ databases">
        <title>Taxonomic study of unclassified bacteria belonging to the class Ktedonobacteria.</title>
        <authorList>
            <person name="Yabe S."/>
            <person name="Wang C.M."/>
            <person name="Zheng Y."/>
            <person name="Sakai Y."/>
            <person name="Cavaletti L."/>
            <person name="Monciardini P."/>
            <person name="Donadio S."/>
        </authorList>
    </citation>
    <scope>NUCLEOTIDE SEQUENCE</scope>
    <source>
        <strain evidence="1">ID150040</strain>
    </source>
</reference>